<comment type="caution">
    <text evidence="4">The sequence shown here is derived from an EMBL/GenBank/DDBJ whole genome shotgun (WGS) entry which is preliminary data.</text>
</comment>
<feature type="transmembrane region" description="Helical" evidence="2">
    <location>
        <begin position="271"/>
        <end position="292"/>
    </location>
</feature>
<dbReference type="InterPro" id="IPR002656">
    <property type="entry name" value="Acyl_transf_3_dom"/>
</dbReference>
<gene>
    <name evidence="4" type="ORF">G443_003159</name>
</gene>
<feature type="compositionally biased region" description="Low complexity" evidence="1">
    <location>
        <begin position="527"/>
        <end position="539"/>
    </location>
</feature>
<feature type="compositionally biased region" description="Basic and acidic residues" evidence="1">
    <location>
        <begin position="449"/>
        <end position="466"/>
    </location>
</feature>
<keyword evidence="4" id="KW-0012">Acyltransferase</keyword>
<feature type="transmembrane region" description="Helical" evidence="2">
    <location>
        <begin position="304"/>
        <end position="322"/>
    </location>
</feature>
<dbReference type="PANTHER" id="PTHR23028">
    <property type="entry name" value="ACETYLTRANSFERASE"/>
    <property type="match status" value="1"/>
</dbReference>
<sequence>MAAPAVAVPETTSPRPERRYLYGLDALRILAALFIIYRHVGEWLWANDLRWPVDAWLGDAFREPLRLNTFFGFVGLSTLFLISGLVVTYVTDRERPVQFLLRRAARLLPAFWVAVCVAWVLVAFGLVAALGDAEADLNSLLGSLTLANFFLSEQRIVLGVTWTLTVQLTFFVYVGLTLPWGRRWPWLPPAVAATALSVALSVVNTIDGIPAYHLRTILTYLPVLFVGQLVSLVRSGRLGAGVGVALGAAHFLLFVRAGLTSELIPEGEGHVRTLVITTLVVVLLLSADGRLVRSRLVGAVARRTYALYLIHVPIGFAVLGLLAPRAHLAVALPAALVAMGAAAELLHRCVEMPCHRWYRAWERRRGAGGVPPPPGGTVDAPSAVVGTANDIPPAGAPRQDEPGAAAGPGEDDQHPRDGGAAGDDPGEPTDTTPDRTVDVTSPAPGSTETEDRASDRASDREADREAGTAGSPDDGGGRADAAVPPCDGTDVPAGEDGDASRPAPESGSGGSGSDDPAPAEHQPPPAGAAVAGALDPLDATSPPSGAPNASGEGR</sequence>
<organism evidence="4 5">
    <name type="scientific">Actinoalloteichus caeruleus DSM 43889</name>
    <dbReference type="NCBI Taxonomy" id="1120930"/>
    <lineage>
        <taxon>Bacteria</taxon>
        <taxon>Bacillati</taxon>
        <taxon>Actinomycetota</taxon>
        <taxon>Actinomycetes</taxon>
        <taxon>Pseudonocardiales</taxon>
        <taxon>Pseudonocardiaceae</taxon>
        <taxon>Actinoalloteichus</taxon>
        <taxon>Actinoalloteichus cyanogriseus</taxon>
    </lineage>
</organism>
<keyword evidence="4" id="KW-0808">Transferase</keyword>
<keyword evidence="2" id="KW-1133">Transmembrane helix</keyword>
<feature type="transmembrane region" description="Helical" evidence="2">
    <location>
        <begin position="212"/>
        <end position="233"/>
    </location>
</feature>
<feature type="domain" description="Acyltransferase 3" evidence="3">
    <location>
        <begin position="22"/>
        <end position="334"/>
    </location>
</feature>
<name>A0ABT1JK47_ACTCY</name>
<keyword evidence="5" id="KW-1185">Reference proteome</keyword>
<dbReference type="PANTHER" id="PTHR23028:SF53">
    <property type="entry name" value="ACYL_TRANSF_3 DOMAIN-CONTAINING PROTEIN"/>
    <property type="match status" value="1"/>
</dbReference>
<evidence type="ECO:0000313" key="4">
    <source>
        <dbReference type="EMBL" id="MCP2332889.1"/>
    </source>
</evidence>
<feature type="transmembrane region" description="Helical" evidence="2">
    <location>
        <begin position="156"/>
        <end position="174"/>
    </location>
</feature>
<feature type="transmembrane region" description="Helical" evidence="2">
    <location>
        <begin position="110"/>
        <end position="131"/>
    </location>
</feature>
<dbReference type="RefSeq" id="WP_026417790.1">
    <property type="nucleotide sequence ID" value="NZ_AUBJ02000001.1"/>
</dbReference>
<proteinExistence type="predicted"/>
<feature type="transmembrane region" description="Helical" evidence="2">
    <location>
        <begin position="186"/>
        <end position="206"/>
    </location>
</feature>
<evidence type="ECO:0000313" key="5">
    <source>
        <dbReference type="Proteomes" id="UP000791080"/>
    </source>
</evidence>
<dbReference type="Pfam" id="PF01757">
    <property type="entry name" value="Acyl_transf_3"/>
    <property type="match status" value="1"/>
</dbReference>
<dbReference type="Proteomes" id="UP000791080">
    <property type="component" value="Unassembled WGS sequence"/>
</dbReference>
<evidence type="ECO:0000256" key="2">
    <source>
        <dbReference type="SAM" id="Phobius"/>
    </source>
</evidence>
<evidence type="ECO:0000256" key="1">
    <source>
        <dbReference type="SAM" id="MobiDB-lite"/>
    </source>
</evidence>
<keyword evidence="2" id="KW-0812">Transmembrane</keyword>
<accession>A0ABT1JK47</accession>
<feature type="transmembrane region" description="Helical" evidence="2">
    <location>
        <begin position="70"/>
        <end position="90"/>
    </location>
</feature>
<evidence type="ECO:0000259" key="3">
    <source>
        <dbReference type="Pfam" id="PF01757"/>
    </source>
</evidence>
<dbReference type="EMBL" id="AUBJ02000001">
    <property type="protein sequence ID" value="MCP2332889.1"/>
    <property type="molecule type" value="Genomic_DNA"/>
</dbReference>
<protein>
    <submittedName>
        <fullName evidence="4">Peptidoglycan/LPS O-acetylase OafA/YrhL, contains acyltransferase and SGNH-hydrolase domains</fullName>
    </submittedName>
</protein>
<reference evidence="4 5" key="2">
    <citation type="submission" date="2022-06" db="EMBL/GenBank/DDBJ databases">
        <title>Genomic Encyclopedia of Type Strains, Phase I: the one thousand microbial genomes (KMG-I) project.</title>
        <authorList>
            <person name="Kyrpides N."/>
        </authorList>
    </citation>
    <scope>NUCLEOTIDE SEQUENCE [LARGE SCALE GENOMIC DNA]</scope>
    <source>
        <strain evidence="4 5">DSM 43889</strain>
    </source>
</reference>
<dbReference type="GO" id="GO:0016746">
    <property type="term" value="F:acyltransferase activity"/>
    <property type="evidence" value="ECO:0007669"/>
    <property type="project" value="UniProtKB-KW"/>
</dbReference>
<feature type="transmembrane region" description="Helical" evidence="2">
    <location>
        <begin position="328"/>
        <end position="346"/>
    </location>
</feature>
<feature type="region of interest" description="Disordered" evidence="1">
    <location>
        <begin position="367"/>
        <end position="554"/>
    </location>
</feature>
<feature type="transmembrane region" description="Helical" evidence="2">
    <location>
        <begin position="240"/>
        <end position="259"/>
    </location>
</feature>
<reference evidence="4 5" key="1">
    <citation type="submission" date="2013-07" db="EMBL/GenBank/DDBJ databases">
        <authorList>
            <consortium name="DOE Joint Genome Institute"/>
            <person name="Reeve W."/>
            <person name="Huntemann M."/>
            <person name="Han J."/>
            <person name="Chen A."/>
            <person name="Kyrpides N."/>
            <person name="Mavromatis K."/>
            <person name="Markowitz V."/>
            <person name="Palaniappan K."/>
            <person name="Ivanova N."/>
            <person name="Schaumberg A."/>
            <person name="Pati A."/>
            <person name="Liolios K."/>
            <person name="Nordberg H.P."/>
            <person name="Cantor M.N."/>
            <person name="Hua S.X."/>
            <person name="Woyke T."/>
        </authorList>
    </citation>
    <scope>NUCLEOTIDE SEQUENCE [LARGE SCALE GENOMIC DNA]</scope>
    <source>
        <strain evidence="4 5">DSM 43889</strain>
    </source>
</reference>
<feature type="transmembrane region" description="Helical" evidence="2">
    <location>
        <begin position="20"/>
        <end position="40"/>
    </location>
</feature>
<keyword evidence="2" id="KW-0472">Membrane</keyword>
<dbReference type="InterPro" id="IPR050879">
    <property type="entry name" value="Acyltransferase_3"/>
</dbReference>